<dbReference type="OrthoDB" id="1691481at2759"/>
<dbReference type="EMBL" id="WJXA01000007">
    <property type="protein sequence ID" value="KAF7139520.1"/>
    <property type="molecule type" value="Genomic_DNA"/>
</dbReference>
<accession>A0A834LK39</accession>
<dbReference type="Proteomes" id="UP000626092">
    <property type="component" value="Unassembled WGS sequence"/>
</dbReference>
<evidence type="ECO:0000256" key="1">
    <source>
        <dbReference type="SAM" id="Coils"/>
    </source>
</evidence>
<comment type="caution">
    <text evidence="3">The sequence shown here is derived from an EMBL/GenBank/DDBJ whole genome shotgun (WGS) entry which is preliminary data.</text>
</comment>
<evidence type="ECO:0000256" key="2">
    <source>
        <dbReference type="SAM" id="Phobius"/>
    </source>
</evidence>
<organism evidence="3 4">
    <name type="scientific">Rhododendron simsii</name>
    <name type="common">Sims's rhododendron</name>
    <dbReference type="NCBI Taxonomy" id="118357"/>
    <lineage>
        <taxon>Eukaryota</taxon>
        <taxon>Viridiplantae</taxon>
        <taxon>Streptophyta</taxon>
        <taxon>Embryophyta</taxon>
        <taxon>Tracheophyta</taxon>
        <taxon>Spermatophyta</taxon>
        <taxon>Magnoliopsida</taxon>
        <taxon>eudicotyledons</taxon>
        <taxon>Gunneridae</taxon>
        <taxon>Pentapetalae</taxon>
        <taxon>asterids</taxon>
        <taxon>Ericales</taxon>
        <taxon>Ericaceae</taxon>
        <taxon>Ericoideae</taxon>
        <taxon>Rhodoreae</taxon>
        <taxon>Rhododendron</taxon>
    </lineage>
</organism>
<gene>
    <name evidence="3" type="ORF">RHSIM_Rhsim07G0180300</name>
</gene>
<feature type="coiled-coil region" evidence="1">
    <location>
        <begin position="54"/>
        <end position="109"/>
    </location>
</feature>
<keyword evidence="2" id="KW-1133">Transmembrane helix</keyword>
<feature type="transmembrane region" description="Helical" evidence="2">
    <location>
        <begin position="20"/>
        <end position="45"/>
    </location>
</feature>
<name>A0A834LK39_RHOSS</name>
<evidence type="ECO:0000313" key="3">
    <source>
        <dbReference type="EMBL" id="KAF7139520.1"/>
    </source>
</evidence>
<sequence length="131" mass="15347">MGNWIEETFEVLWNWFTKTMVQSIASVDVLLAIFPLILFVASRILSAINSQYLKRLEEEEIKIIQKQIEEQDKQIQEIIVERVTLIQKNKELQRDIKARKEENARLKSKLQAHVLEKCAREISIRLGVGVD</sequence>
<keyword evidence="4" id="KW-1185">Reference proteome</keyword>
<keyword evidence="1" id="KW-0175">Coiled coil</keyword>
<protein>
    <submittedName>
        <fullName evidence="3">Uncharacterized protein</fullName>
    </submittedName>
</protein>
<evidence type="ECO:0000313" key="4">
    <source>
        <dbReference type="Proteomes" id="UP000626092"/>
    </source>
</evidence>
<dbReference type="AlphaFoldDB" id="A0A834LK39"/>
<reference evidence="3" key="1">
    <citation type="submission" date="2019-11" db="EMBL/GenBank/DDBJ databases">
        <authorList>
            <person name="Liu Y."/>
            <person name="Hou J."/>
            <person name="Li T.-Q."/>
            <person name="Guan C.-H."/>
            <person name="Wu X."/>
            <person name="Wu H.-Z."/>
            <person name="Ling F."/>
            <person name="Zhang R."/>
            <person name="Shi X.-G."/>
            <person name="Ren J.-P."/>
            <person name="Chen E.-F."/>
            <person name="Sun J.-M."/>
        </authorList>
    </citation>
    <scope>NUCLEOTIDE SEQUENCE</scope>
    <source>
        <strain evidence="3">Adult_tree_wgs_1</strain>
        <tissue evidence="3">Leaves</tissue>
    </source>
</reference>
<proteinExistence type="predicted"/>
<keyword evidence="2" id="KW-0472">Membrane</keyword>
<keyword evidence="2" id="KW-0812">Transmembrane</keyword>